<dbReference type="Proteomes" id="UP000256899">
    <property type="component" value="Unassembled WGS sequence"/>
</dbReference>
<keyword evidence="7" id="KW-1185">Reference proteome</keyword>
<protein>
    <submittedName>
        <fullName evidence="6">LysR family transcriptional regulator</fullName>
    </submittedName>
</protein>
<dbReference type="SUPFAM" id="SSF53850">
    <property type="entry name" value="Periplasmic binding protein-like II"/>
    <property type="match status" value="1"/>
</dbReference>
<dbReference type="EMBL" id="QUOT01000001">
    <property type="protein sequence ID" value="REL32381.1"/>
    <property type="molecule type" value="Genomic_DNA"/>
</dbReference>
<comment type="caution">
    <text evidence="6">The sequence shown here is derived from an EMBL/GenBank/DDBJ whole genome shotgun (WGS) entry which is preliminary data.</text>
</comment>
<dbReference type="Pfam" id="PF03466">
    <property type="entry name" value="LysR_substrate"/>
    <property type="match status" value="1"/>
</dbReference>
<reference evidence="7" key="1">
    <citation type="submission" date="2018-08" db="EMBL/GenBank/DDBJ databases">
        <title>Thalassotalea euphylliae genome.</title>
        <authorList>
            <person name="Summers S."/>
            <person name="Rice S.A."/>
            <person name="Freckelton M.L."/>
            <person name="Nedved B.T."/>
            <person name="Hadfield M.G."/>
        </authorList>
    </citation>
    <scope>NUCLEOTIDE SEQUENCE [LARGE SCALE GENOMIC DNA]</scope>
    <source>
        <strain evidence="7">H3</strain>
    </source>
</reference>
<evidence type="ECO:0000256" key="3">
    <source>
        <dbReference type="ARBA" id="ARBA00023125"/>
    </source>
</evidence>
<evidence type="ECO:0000256" key="4">
    <source>
        <dbReference type="ARBA" id="ARBA00023163"/>
    </source>
</evidence>
<dbReference type="Gene3D" id="3.40.190.290">
    <property type="match status" value="1"/>
</dbReference>
<dbReference type="PROSITE" id="PS50931">
    <property type="entry name" value="HTH_LYSR"/>
    <property type="match status" value="1"/>
</dbReference>
<sequence>MPQLLCLRALSMAEQMNWEDLRIFLEVSRAEKLSVAARRLSIDASTVSRRLHQLETCLSAQLFERTSNGHILTPDGRLLVARASKMEQDATLAFEQIALQNTSEQGTVRIGATEAFGNHFIAPNLTGLQNTHPKIEVELLQFTRDVKISRNEADIAIMVERPKSTSMIVTKLTDYQLQIYGSRKHQHHYQHLALSQLPSQPWVSYVDNLLFTEQLSYLDEVAENIKPVFRSTSIISQYSAIKSGLGIGILPCFLAEQDAELIKLVANKVNITRSLWLVTHPELKRLERVAIVWEFLKMLAKEKQHLLLPQTK</sequence>
<comment type="similarity">
    <text evidence="1">Belongs to the LysR transcriptional regulatory family.</text>
</comment>
<dbReference type="AlphaFoldDB" id="A0A3E0U5X6"/>
<name>A0A3E0U5X6_9GAMM</name>
<keyword evidence="4" id="KW-0804">Transcription</keyword>
<proteinExistence type="inferred from homology"/>
<keyword evidence="3" id="KW-0238">DNA-binding</keyword>
<dbReference type="Pfam" id="PF00126">
    <property type="entry name" value="HTH_1"/>
    <property type="match status" value="1"/>
</dbReference>
<dbReference type="Gene3D" id="1.10.10.10">
    <property type="entry name" value="Winged helix-like DNA-binding domain superfamily/Winged helix DNA-binding domain"/>
    <property type="match status" value="1"/>
</dbReference>
<evidence type="ECO:0000313" key="6">
    <source>
        <dbReference type="EMBL" id="REL32381.1"/>
    </source>
</evidence>
<dbReference type="PANTHER" id="PTHR30126">
    <property type="entry name" value="HTH-TYPE TRANSCRIPTIONAL REGULATOR"/>
    <property type="match status" value="1"/>
</dbReference>
<dbReference type="PANTHER" id="PTHR30126:SF21">
    <property type="entry name" value="TRANSCRIPTIONAL REGULATOR-RELATED"/>
    <property type="match status" value="1"/>
</dbReference>
<evidence type="ECO:0000259" key="5">
    <source>
        <dbReference type="PROSITE" id="PS50931"/>
    </source>
</evidence>
<keyword evidence="2" id="KW-0805">Transcription regulation</keyword>
<dbReference type="InterPro" id="IPR036388">
    <property type="entry name" value="WH-like_DNA-bd_sf"/>
</dbReference>
<feature type="domain" description="HTH lysR-type" evidence="5">
    <location>
        <begin position="16"/>
        <end position="73"/>
    </location>
</feature>
<dbReference type="InterPro" id="IPR005119">
    <property type="entry name" value="LysR_subst-bd"/>
</dbReference>
<evidence type="ECO:0000313" key="7">
    <source>
        <dbReference type="Proteomes" id="UP000256899"/>
    </source>
</evidence>
<accession>A0A3E0U5X6</accession>
<dbReference type="GO" id="GO:0000976">
    <property type="term" value="F:transcription cis-regulatory region binding"/>
    <property type="evidence" value="ECO:0007669"/>
    <property type="project" value="TreeGrafter"/>
</dbReference>
<organism evidence="6 7">
    <name type="scientific">Thalassotalea euphylliae</name>
    <dbReference type="NCBI Taxonomy" id="1655234"/>
    <lineage>
        <taxon>Bacteria</taxon>
        <taxon>Pseudomonadati</taxon>
        <taxon>Pseudomonadota</taxon>
        <taxon>Gammaproteobacteria</taxon>
        <taxon>Alteromonadales</taxon>
        <taxon>Colwelliaceae</taxon>
        <taxon>Thalassotalea</taxon>
    </lineage>
</organism>
<dbReference type="CDD" id="cd05466">
    <property type="entry name" value="PBP2_LTTR_substrate"/>
    <property type="match status" value="1"/>
</dbReference>
<dbReference type="GO" id="GO:0003700">
    <property type="term" value="F:DNA-binding transcription factor activity"/>
    <property type="evidence" value="ECO:0007669"/>
    <property type="project" value="InterPro"/>
</dbReference>
<dbReference type="SUPFAM" id="SSF46785">
    <property type="entry name" value="Winged helix' DNA-binding domain"/>
    <property type="match status" value="1"/>
</dbReference>
<gene>
    <name evidence="6" type="ORF">DXX94_17610</name>
</gene>
<evidence type="ECO:0000256" key="2">
    <source>
        <dbReference type="ARBA" id="ARBA00023015"/>
    </source>
</evidence>
<dbReference type="InterPro" id="IPR036390">
    <property type="entry name" value="WH_DNA-bd_sf"/>
</dbReference>
<dbReference type="InterPro" id="IPR000847">
    <property type="entry name" value="LysR_HTH_N"/>
</dbReference>
<evidence type="ECO:0000256" key="1">
    <source>
        <dbReference type="ARBA" id="ARBA00009437"/>
    </source>
</evidence>